<keyword evidence="1" id="KW-1133">Transmembrane helix</keyword>
<dbReference type="EMBL" id="MIKB01000015">
    <property type="protein sequence ID" value="OEG15449.1"/>
    <property type="molecule type" value="Genomic_DNA"/>
</dbReference>
<feature type="transmembrane region" description="Helical" evidence="1">
    <location>
        <begin position="45"/>
        <end position="75"/>
    </location>
</feature>
<comment type="caution">
    <text evidence="2">The sequence shown here is derived from an EMBL/GenBank/DDBJ whole genome shotgun (WGS) entry which is preliminary data.</text>
</comment>
<reference evidence="3" key="1">
    <citation type="submission" date="2016-09" db="EMBL/GenBank/DDBJ databases">
        <authorList>
            <person name="Gulvik C.A."/>
        </authorList>
    </citation>
    <scope>NUCLEOTIDE SEQUENCE [LARGE SCALE GENOMIC DNA]</scope>
    <source>
        <strain evidence="3">LMG 26306</strain>
    </source>
</reference>
<sequence length="83" mass="9493">MKKIFVVSQVLLAINLFILIVPTSAFLIAFQLFPNLDSTENGLGVYPLLFMIYGFAGLFVTISLSIIMIVVYTWYKYKFTEKD</sequence>
<evidence type="ECO:0000313" key="2">
    <source>
        <dbReference type="EMBL" id="OEG15449.1"/>
    </source>
</evidence>
<gene>
    <name evidence="2" type="ORF">BCR23_08240</name>
</gene>
<accession>A0A1E5GRZ3</accession>
<evidence type="ECO:0008006" key="4">
    <source>
        <dbReference type="Google" id="ProtNLM"/>
    </source>
</evidence>
<feature type="transmembrane region" description="Helical" evidence="1">
    <location>
        <begin position="12"/>
        <end position="33"/>
    </location>
</feature>
<proteinExistence type="predicted"/>
<protein>
    <recommendedName>
        <fullName evidence="4">DUF3955 domain-containing protein</fullName>
    </recommendedName>
</protein>
<dbReference type="RefSeq" id="WP_069635333.1">
    <property type="nucleotide sequence ID" value="NZ_JXKZ01000010.1"/>
</dbReference>
<dbReference type="AlphaFoldDB" id="A0A1E5GRZ3"/>
<keyword evidence="1" id="KW-0472">Membrane</keyword>
<dbReference type="Proteomes" id="UP000094764">
    <property type="component" value="Unassembled WGS sequence"/>
</dbReference>
<name>A0A1E5GRZ3_9ENTE</name>
<organism evidence="2 3">
    <name type="scientific">Enterococcus quebecensis</name>
    <dbReference type="NCBI Taxonomy" id="903983"/>
    <lineage>
        <taxon>Bacteria</taxon>
        <taxon>Bacillati</taxon>
        <taxon>Bacillota</taxon>
        <taxon>Bacilli</taxon>
        <taxon>Lactobacillales</taxon>
        <taxon>Enterococcaceae</taxon>
        <taxon>Enterococcus</taxon>
    </lineage>
</organism>
<dbReference type="OrthoDB" id="2193349at2"/>
<keyword evidence="1" id="KW-0812">Transmembrane</keyword>
<evidence type="ECO:0000256" key="1">
    <source>
        <dbReference type="SAM" id="Phobius"/>
    </source>
</evidence>
<evidence type="ECO:0000313" key="3">
    <source>
        <dbReference type="Proteomes" id="UP000094764"/>
    </source>
</evidence>
<keyword evidence="3" id="KW-1185">Reference proteome</keyword>